<name>A0A7G9T5A7_9LACO</name>
<evidence type="ECO:0000313" key="2">
    <source>
        <dbReference type="EMBL" id="QNN75282.1"/>
    </source>
</evidence>
<protein>
    <submittedName>
        <fullName evidence="2">Pr6Pr family membrane protein</fullName>
    </submittedName>
</protein>
<feature type="transmembrane region" description="Helical" evidence="1">
    <location>
        <begin position="186"/>
        <end position="207"/>
    </location>
</feature>
<feature type="transmembrane region" description="Helical" evidence="1">
    <location>
        <begin position="39"/>
        <end position="58"/>
    </location>
</feature>
<dbReference type="NCBIfam" id="NF038065">
    <property type="entry name" value="Pr6Pr"/>
    <property type="match status" value="1"/>
</dbReference>
<dbReference type="AlphaFoldDB" id="A0A7G9T5A7"/>
<feature type="transmembrane region" description="Helical" evidence="1">
    <location>
        <begin position="107"/>
        <end position="128"/>
    </location>
</feature>
<sequence length="220" mass="25652">MQYYRKFMLLFRILIVISSGVGVAYEIGIFKGIFNWDALLYYTVLSNAIIFGEFVYLVIKNIKSQNKIYNLRENQMGAFMLMIMITGLIFNILLAGRIEANTYAPDIIANFLVHTLTPLLVFIDWLIFVAHQAKYQLKPITWTEIPLIYLAFIIVYAEGTHRNIPGTNSPYPYFFINIQKYGLKQVALNVLVIFIVFLFMGYLLKWLKIGQTKFMQNRQN</sequence>
<gene>
    <name evidence="2" type="ORF">H9L19_07950</name>
</gene>
<keyword evidence="1" id="KW-1133">Transmembrane helix</keyword>
<dbReference type="KEGG" id="wdi:H9L19_07950"/>
<organism evidence="2 3">
    <name type="scientific">Weissella diestrammenae</name>
    <dbReference type="NCBI Taxonomy" id="1162633"/>
    <lineage>
        <taxon>Bacteria</taxon>
        <taxon>Bacillati</taxon>
        <taxon>Bacillota</taxon>
        <taxon>Bacilli</taxon>
        <taxon>Lactobacillales</taxon>
        <taxon>Lactobacillaceae</taxon>
        <taxon>Weissella</taxon>
    </lineage>
</organism>
<evidence type="ECO:0000256" key="1">
    <source>
        <dbReference type="SAM" id="Phobius"/>
    </source>
</evidence>
<accession>A0A7G9T5A7</accession>
<proteinExistence type="predicted"/>
<feature type="transmembrane region" description="Helical" evidence="1">
    <location>
        <begin position="7"/>
        <end position="27"/>
    </location>
</feature>
<dbReference type="EMBL" id="CP060724">
    <property type="protein sequence ID" value="QNN75282.1"/>
    <property type="molecule type" value="Genomic_DNA"/>
</dbReference>
<keyword evidence="1" id="KW-0812">Transmembrane</keyword>
<keyword evidence="3" id="KW-1185">Reference proteome</keyword>
<dbReference type="Proteomes" id="UP000515800">
    <property type="component" value="Chromosome"/>
</dbReference>
<reference evidence="2 3" key="1">
    <citation type="submission" date="2020-08" db="EMBL/GenBank/DDBJ databases">
        <title>Genome sequence of Weissella diestrammenae KACC 16890T.</title>
        <authorList>
            <person name="Hyun D.-W."/>
            <person name="Bae J.-W."/>
        </authorList>
    </citation>
    <scope>NUCLEOTIDE SEQUENCE [LARGE SCALE GENOMIC DNA]</scope>
    <source>
        <strain evidence="2 3">KACC 16890</strain>
    </source>
</reference>
<keyword evidence="1" id="KW-0472">Membrane</keyword>
<feature type="transmembrane region" description="Helical" evidence="1">
    <location>
        <begin position="78"/>
        <end position="95"/>
    </location>
</feature>
<dbReference type="RefSeq" id="WP_187529116.1">
    <property type="nucleotide sequence ID" value="NZ_CP060724.1"/>
</dbReference>
<feature type="transmembrane region" description="Helical" evidence="1">
    <location>
        <begin position="140"/>
        <end position="157"/>
    </location>
</feature>
<evidence type="ECO:0000313" key="3">
    <source>
        <dbReference type="Proteomes" id="UP000515800"/>
    </source>
</evidence>
<dbReference type="InterPro" id="IPR049713">
    <property type="entry name" value="Pr6Pr-like"/>
</dbReference>